<proteinExistence type="predicted"/>
<evidence type="ECO:0000256" key="1">
    <source>
        <dbReference type="SAM" id="MobiDB-lite"/>
    </source>
</evidence>
<accession>A0A2A3EAE9</accession>
<sequence>MAPTIYLSEIPVVRTSTIPCSRRRQRIHNGAVAKQQRLEIRRLETNESSHDNGSLTPPENSLWESENSNDSCDPTIVSSSFPNVSARVPVDTKEHWKVFLARRKDHSISSSGLLDIVVRTMALIRRNNILQERVNALRAETRDFIHSVLNNPENKCIQQRLDIIDCKETDVTSSTEKTIPRPSLPPTPNSINSSSNDVTSTCSNNENDSEQSDIESKRSLHVNEVAIQKNYKVSITLEDQQYKIICSHIT</sequence>
<dbReference type="EMBL" id="KZ288309">
    <property type="protein sequence ID" value="PBC28670.1"/>
    <property type="molecule type" value="Genomic_DNA"/>
</dbReference>
<evidence type="ECO:0000313" key="2">
    <source>
        <dbReference type="EMBL" id="PBC28670.1"/>
    </source>
</evidence>
<name>A0A2A3EAE9_APICC</name>
<organism evidence="2 3">
    <name type="scientific">Apis cerana cerana</name>
    <name type="common">Oriental honeybee</name>
    <dbReference type="NCBI Taxonomy" id="94128"/>
    <lineage>
        <taxon>Eukaryota</taxon>
        <taxon>Metazoa</taxon>
        <taxon>Ecdysozoa</taxon>
        <taxon>Arthropoda</taxon>
        <taxon>Hexapoda</taxon>
        <taxon>Insecta</taxon>
        <taxon>Pterygota</taxon>
        <taxon>Neoptera</taxon>
        <taxon>Endopterygota</taxon>
        <taxon>Hymenoptera</taxon>
        <taxon>Apocrita</taxon>
        <taxon>Aculeata</taxon>
        <taxon>Apoidea</taxon>
        <taxon>Anthophila</taxon>
        <taxon>Apidae</taxon>
        <taxon>Apis</taxon>
    </lineage>
</organism>
<reference evidence="2 3" key="1">
    <citation type="submission" date="2014-07" db="EMBL/GenBank/DDBJ databases">
        <title>Genomic and transcriptomic analysis on Apis cerana provide comprehensive insights into honey bee biology.</title>
        <authorList>
            <person name="Diao Q."/>
            <person name="Sun L."/>
            <person name="Zheng H."/>
            <person name="Zheng H."/>
            <person name="Xu S."/>
            <person name="Wang S."/>
            <person name="Zeng Z."/>
            <person name="Hu F."/>
            <person name="Su S."/>
            <person name="Wu J."/>
        </authorList>
    </citation>
    <scope>NUCLEOTIDE SEQUENCE [LARGE SCALE GENOMIC DNA]</scope>
    <source>
        <tissue evidence="2">Pupae without intestine</tissue>
    </source>
</reference>
<dbReference type="Proteomes" id="UP000242457">
    <property type="component" value="Unassembled WGS sequence"/>
</dbReference>
<evidence type="ECO:0000313" key="3">
    <source>
        <dbReference type="Proteomes" id="UP000242457"/>
    </source>
</evidence>
<feature type="compositionally biased region" description="Polar residues" evidence="1">
    <location>
        <begin position="51"/>
        <end position="69"/>
    </location>
</feature>
<gene>
    <name evidence="2" type="ORF">APICC_09428</name>
</gene>
<feature type="compositionally biased region" description="Polar residues" evidence="1">
    <location>
        <begin position="197"/>
        <end position="206"/>
    </location>
</feature>
<feature type="region of interest" description="Disordered" evidence="1">
    <location>
        <begin position="43"/>
        <end position="69"/>
    </location>
</feature>
<dbReference type="STRING" id="94128.A0A2A3EAE9"/>
<dbReference type="OrthoDB" id="6374619at2759"/>
<keyword evidence="3" id="KW-1185">Reference proteome</keyword>
<protein>
    <submittedName>
        <fullName evidence="2">Uncharacterized protein</fullName>
    </submittedName>
</protein>
<feature type="region of interest" description="Disordered" evidence="1">
    <location>
        <begin position="172"/>
        <end position="216"/>
    </location>
</feature>
<dbReference type="AlphaFoldDB" id="A0A2A3EAE9"/>